<keyword evidence="1" id="KW-0812">Transmembrane</keyword>
<dbReference type="Proteomes" id="UP000199060">
    <property type="component" value="Unassembled WGS sequence"/>
</dbReference>
<keyword evidence="1" id="KW-1133">Transmembrane helix</keyword>
<keyword evidence="1" id="KW-0472">Membrane</keyword>
<evidence type="ECO:0000256" key="1">
    <source>
        <dbReference type="SAM" id="Phobius"/>
    </source>
</evidence>
<gene>
    <name evidence="2" type="ORF">SAMN04488104_10453</name>
</gene>
<feature type="transmembrane region" description="Helical" evidence="1">
    <location>
        <begin position="68"/>
        <end position="84"/>
    </location>
</feature>
<feature type="transmembrane region" description="Helical" evidence="1">
    <location>
        <begin position="159"/>
        <end position="180"/>
    </location>
</feature>
<accession>A0A1G6WJI5</accession>
<dbReference type="AlphaFoldDB" id="A0A1G6WJI5"/>
<organism evidence="2 3">
    <name type="scientific">Algoriphagus faecimaris</name>
    <dbReference type="NCBI Taxonomy" id="686796"/>
    <lineage>
        <taxon>Bacteria</taxon>
        <taxon>Pseudomonadati</taxon>
        <taxon>Bacteroidota</taxon>
        <taxon>Cytophagia</taxon>
        <taxon>Cytophagales</taxon>
        <taxon>Cyclobacteriaceae</taxon>
        <taxon>Algoriphagus</taxon>
    </lineage>
</organism>
<evidence type="ECO:0000313" key="2">
    <source>
        <dbReference type="EMBL" id="SDD65939.1"/>
    </source>
</evidence>
<feature type="transmembrane region" description="Helical" evidence="1">
    <location>
        <begin position="121"/>
        <end position="139"/>
    </location>
</feature>
<name>A0A1G6WJI5_9BACT</name>
<reference evidence="3" key="1">
    <citation type="submission" date="2016-10" db="EMBL/GenBank/DDBJ databases">
        <authorList>
            <person name="Varghese N."/>
            <person name="Submissions S."/>
        </authorList>
    </citation>
    <scope>NUCLEOTIDE SEQUENCE [LARGE SCALE GENOMIC DNA]</scope>
    <source>
        <strain evidence="3">DSM 23095</strain>
    </source>
</reference>
<feature type="transmembrane region" description="Helical" evidence="1">
    <location>
        <begin position="45"/>
        <end position="62"/>
    </location>
</feature>
<sequence length="213" mass="24174">MEKSIEQIWKDGFLKQEALIAPKVNNLYNRKSIHLVEKFQRMFKINIWGIIIGASLILIASFGAGAGLAGLIIFITLLAVAYSAKLDLDGLKQLDKGQSSFEYLSSFRLWIQQSIEKYGSLYRIVYPVFILTFYFGLWFSDLLEPIREKVAENSSNLILGLHMPTTLLIIGGAVAMGFFAKRIHREDVELMYGKIMGKLDEALQEMEELRKTG</sequence>
<evidence type="ECO:0000313" key="3">
    <source>
        <dbReference type="Proteomes" id="UP000199060"/>
    </source>
</evidence>
<keyword evidence="3" id="KW-1185">Reference proteome</keyword>
<proteinExistence type="predicted"/>
<dbReference type="STRING" id="686796.SAMN04488104_10453"/>
<dbReference type="OrthoDB" id="1120468at2"/>
<dbReference type="RefSeq" id="WP_087940979.1">
    <property type="nucleotide sequence ID" value="NZ_FNAC01000045.1"/>
</dbReference>
<protein>
    <submittedName>
        <fullName evidence="2">Uncharacterized protein</fullName>
    </submittedName>
</protein>
<dbReference type="EMBL" id="FNAC01000045">
    <property type="protein sequence ID" value="SDD65939.1"/>
    <property type="molecule type" value="Genomic_DNA"/>
</dbReference>